<dbReference type="Gene3D" id="2.30.42.10">
    <property type="match status" value="1"/>
</dbReference>
<protein>
    <submittedName>
        <fullName evidence="4">Serine protease DegS</fullName>
    </submittedName>
</protein>
<dbReference type="AlphaFoldDB" id="A0A3N1P3X7"/>
<dbReference type="InterPro" id="IPR036034">
    <property type="entry name" value="PDZ_sf"/>
</dbReference>
<dbReference type="PANTHER" id="PTHR43343">
    <property type="entry name" value="PEPTIDASE S12"/>
    <property type="match status" value="1"/>
</dbReference>
<keyword evidence="1 4" id="KW-0645">Protease</keyword>
<dbReference type="Pfam" id="PF13180">
    <property type="entry name" value="PDZ_2"/>
    <property type="match status" value="1"/>
</dbReference>
<dbReference type="GO" id="GO:0004252">
    <property type="term" value="F:serine-type endopeptidase activity"/>
    <property type="evidence" value="ECO:0007669"/>
    <property type="project" value="InterPro"/>
</dbReference>
<dbReference type="InterPro" id="IPR051201">
    <property type="entry name" value="Chloro_Bact_Ser_Proteases"/>
</dbReference>
<dbReference type="Proteomes" id="UP000273643">
    <property type="component" value="Unassembled WGS sequence"/>
</dbReference>
<evidence type="ECO:0000259" key="3">
    <source>
        <dbReference type="PROSITE" id="PS50106"/>
    </source>
</evidence>
<dbReference type="SMART" id="SM00228">
    <property type="entry name" value="PDZ"/>
    <property type="match status" value="1"/>
</dbReference>
<dbReference type="PANTHER" id="PTHR43343:SF3">
    <property type="entry name" value="PROTEASE DO-LIKE 8, CHLOROPLASTIC"/>
    <property type="match status" value="1"/>
</dbReference>
<keyword evidence="2" id="KW-0378">Hydrolase</keyword>
<dbReference type="InterPro" id="IPR001940">
    <property type="entry name" value="Peptidase_S1C"/>
</dbReference>
<evidence type="ECO:0000313" key="5">
    <source>
        <dbReference type="Proteomes" id="UP000273643"/>
    </source>
</evidence>
<dbReference type="Pfam" id="PF13365">
    <property type="entry name" value="Trypsin_2"/>
    <property type="match status" value="1"/>
</dbReference>
<dbReference type="Gene3D" id="2.40.10.120">
    <property type="match status" value="1"/>
</dbReference>
<dbReference type="InterPro" id="IPR001478">
    <property type="entry name" value="PDZ"/>
</dbReference>
<feature type="domain" description="PDZ" evidence="3">
    <location>
        <begin position="263"/>
        <end position="354"/>
    </location>
</feature>
<reference evidence="4 5" key="1">
    <citation type="submission" date="2018-11" db="EMBL/GenBank/DDBJ databases">
        <title>Genomic Encyclopedia of Type Strains, Phase IV (KMG-IV): sequencing the most valuable type-strain genomes for metagenomic binning, comparative biology and taxonomic classification.</title>
        <authorList>
            <person name="Goeker M."/>
        </authorList>
    </citation>
    <scope>NUCLEOTIDE SEQUENCE [LARGE SCALE GENOMIC DNA]</scope>
    <source>
        <strain evidence="4 5">DSM 16974</strain>
    </source>
</reference>
<evidence type="ECO:0000313" key="4">
    <source>
        <dbReference type="EMBL" id="ROQ19546.1"/>
    </source>
</evidence>
<accession>A0A3N1P3X7</accession>
<dbReference type="SUPFAM" id="SSF50494">
    <property type="entry name" value="Trypsin-like serine proteases"/>
    <property type="match status" value="1"/>
</dbReference>
<dbReference type="EMBL" id="RJUK01000001">
    <property type="protein sequence ID" value="ROQ19546.1"/>
    <property type="molecule type" value="Genomic_DNA"/>
</dbReference>
<dbReference type="SUPFAM" id="SSF50156">
    <property type="entry name" value="PDZ domain-like"/>
    <property type="match status" value="1"/>
</dbReference>
<dbReference type="PROSITE" id="PS50106">
    <property type="entry name" value="PDZ"/>
    <property type="match status" value="1"/>
</dbReference>
<organism evidence="4 5">
    <name type="scientific">Marinimicrobium koreense</name>
    <dbReference type="NCBI Taxonomy" id="306545"/>
    <lineage>
        <taxon>Bacteria</taxon>
        <taxon>Pseudomonadati</taxon>
        <taxon>Pseudomonadota</taxon>
        <taxon>Gammaproteobacteria</taxon>
        <taxon>Cellvibrionales</taxon>
        <taxon>Cellvibrionaceae</taxon>
        <taxon>Marinimicrobium</taxon>
    </lineage>
</organism>
<dbReference type="GO" id="GO:0006508">
    <property type="term" value="P:proteolysis"/>
    <property type="evidence" value="ECO:0007669"/>
    <property type="project" value="UniProtKB-KW"/>
</dbReference>
<keyword evidence="5" id="KW-1185">Reference proteome</keyword>
<sequence length="372" mass="39563">MSARGLLQSLGWPVATGLLIALLTLLAFPELRGPNGAPDPTRPAITSYADAVDRAAPAVVSIYTRKIQEQQRHPLADHPFYRRFFPERPQQQRAQSALGSGVIVDPRGYLLTNEHVINGADEIQVLLYDGRETRARLVGTDPESDLAVLKIDLEDLTVIDVPEPTQARVGDIVLAIGNPFGVGQTVTQGILSATGRYNLNLSEYENFLQTDAAVNVGNSGGALVDIHGQLLGINTAILGEGNTSVGVSFAIPADSAMRALREIIEHGRVVRGWLGLEVRPLSQDQASALAMNSTQGVVVTAVYSGSPAEQAGLTPGDILTHIDDESVGNGRRGMNQIAATAPGSEVTLRILRNGEPIELETVIGERPLPAST</sequence>
<evidence type="ECO:0000256" key="2">
    <source>
        <dbReference type="ARBA" id="ARBA00022801"/>
    </source>
</evidence>
<dbReference type="InterPro" id="IPR009003">
    <property type="entry name" value="Peptidase_S1_PA"/>
</dbReference>
<proteinExistence type="predicted"/>
<comment type="caution">
    <text evidence="4">The sequence shown here is derived from an EMBL/GenBank/DDBJ whole genome shotgun (WGS) entry which is preliminary data.</text>
</comment>
<gene>
    <name evidence="4" type="ORF">EDC38_0130</name>
</gene>
<name>A0A3N1P3X7_9GAMM</name>
<dbReference type="PRINTS" id="PR00834">
    <property type="entry name" value="PROTEASES2C"/>
</dbReference>
<dbReference type="RefSeq" id="WP_123636894.1">
    <property type="nucleotide sequence ID" value="NZ_JBHYFO010000003.1"/>
</dbReference>
<evidence type="ECO:0000256" key="1">
    <source>
        <dbReference type="ARBA" id="ARBA00022670"/>
    </source>
</evidence>
<dbReference type="OrthoDB" id="9758917at2"/>